<comment type="cofactor">
    <cofactor evidence="1">
        <name>Ca(2+)</name>
        <dbReference type="ChEBI" id="CHEBI:29108"/>
    </cofactor>
</comment>
<evidence type="ECO:0000313" key="10">
    <source>
        <dbReference type="EMBL" id="ABW02412.1"/>
    </source>
</evidence>
<dbReference type="Pfam" id="PF00082">
    <property type="entry name" value="Peptidase_S8"/>
    <property type="match status" value="1"/>
</dbReference>
<evidence type="ECO:0000256" key="4">
    <source>
        <dbReference type="ARBA" id="ARBA00022801"/>
    </source>
</evidence>
<evidence type="ECO:0000313" key="11">
    <source>
        <dbReference type="Proteomes" id="UP000001137"/>
    </source>
</evidence>
<dbReference type="InterPro" id="IPR013783">
    <property type="entry name" value="Ig-like_fold"/>
</dbReference>
<feature type="domain" description="Peptidase S53" evidence="9">
    <location>
        <begin position="211"/>
        <end position="577"/>
    </location>
</feature>
<keyword evidence="4" id="KW-0378">Hydrolase</keyword>
<keyword evidence="11" id="KW-1185">Reference proteome</keyword>
<sequence length="1317" mass="141876">MIRVNGLTVAYLVLTLIIIYVGISLIAHGSLINMQTNSLPPSLSGYSYTGSLSNNTNVIVTIYVPLRNLNLLYHYVELISSPGSPMYHHFLSKAQVASLFYPINEYNNVTAFLKEHGFRILFTAADSIIVAEGNVSAVERYLGLRYAVYSNGSVSFYESYGEPKLGNVMIYSSNITMLLLEHPSFLVTGSELNGLRNYVKSSVNLTYPIEAYWPTMLQGAYNATALYEMGYYGQNYTIGIIDFFGDPYIVNQLTQFDYETGLPNPPSFNIIPIGPYNPNLGVYNGWAYEISLDVEAAHAIAPEAGITLYVANPALPLAAIIAYIVDQDNVNVVSQSFGFPESILSTVNGPVFYFNVFLTDEYYALGSVEGITFTAASGDGGGAGYSNGPIGAVIYPSTSPYVTAVGGTTTYIQLPNGSYYQTAWSSYGFIPLDENLGGSTGGVSAVEPKPWYQWGITTPNSYPLGRMVPDVAMDASPYPGLLIVGPGNTLLITGGTSAAAPLLAGLLTLIMDYVHSSLGLINPALYSIANNTNEYGKAIVPITFGYNIPWTAHYGYNMVTGLGTINAGYFAEALSALSNQSKGGLSITVNVFNSSGYPQRQYYPGERIIISASIIANSTQLVTSGNFSAIIENPWGTIAIVPLRFTQPLGWAASITLPSNASGILMVTVYGKYSNLTGYGFTTVFSGYYAQFLEPLTFIPLYSKLGIWIEVNLTNAYGSLPINVTNLTALVYYYDYINNSYVLIGNVTLRPQITSQGFGLTPLFIGKLPSDAPMGNLLIRLTNAFGFVAFVNGIMMQSMSVLPPIVAQPGSVAAGGDVIVAGYPTPPLDLGQVSVGTGTYVFYNVLYGSNVTASLIGPNGEVISRANIYYNPSVGAYYGVLNVPQNAAPGLYLVALNASYDSYTLNSTITGSYFAEIYVSRGYSTPLIRFSSLYATEGQVITIYANITYPNGTEVKYGMYSAVVYPISLSGIYPALSQLFETPLWYNPKIGLWVGNVTLPSQFSLGSLTYLEGNMYFSSPYGVLITGVSADGFPTPSSLLTQSTFYVLPYTLVSDQLISNMKAYHLALINDTLVNGVYVDDVLINDTLIGNVTLINCNASNITILNSNATVMLSNINNINAVNSTIMLFTSKVNELSIASSRYINENSVVKHIYPPPPVVIINYPSGDANLTGLVAVNFTVMGDDVSNTVLYLNGHELASYSGNGTFTYALNTGSYPDGTYELTVVALQADGSSASATVVVNIENGLLTLNNRLNAVNQFINSSVARLSNELSSNMTLIYSEFNRLNSNLLIMDILLLVALALSSAALSWFIASRRH</sequence>
<dbReference type="HOGENOM" id="CLU_006754_0_0_2"/>
<keyword evidence="7" id="KW-0865">Zymogen</keyword>
<dbReference type="GO" id="GO:0006508">
    <property type="term" value="P:proteolysis"/>
    <property type="evidence" value="ECO:0007669"/>
    <property type="project" value="UniProtKB-KW"/>
</dbReference>
<dbReference type="Pfam" id="PF17957">
    <property type="entry name" value="Big_7"/>
    <property type="match status" value="1"/>
</dbReference>
<keyword evidence="6" id="KW-0106">Calcium</keyword>
<evidence type="ECO:0000256" key="8">
    <source>
        <dbReference type="SAM" id="Phobius"/>
    </source>
</evidence>
<dbReference type="Proteomes" id="UP000001137">
    <property type="component" value="Chromosome"/>
</dbReference>
<evidence type="ECO:0000256" key="7">
    <source>
        <dbReference type="ARBA" id="ARBA00023145"/>
    </source>
</evidence>
<organism evidence="10 11">
    <name type="scientific">Caldivirga maquilingensis (strain ATCC 700844 / DSM 13496 / JCM 10307 / IC-167)</name>
    <dbReference type="NCBI Taxonomy" id="397948"/>
    <lineage>
        <taxon>Archaea</taxon>
        <taxon>Thermoproteota</taxon>
        <taxon>Thermoprotei</taxon>
        <taxon>Thermoproteales</taxon>
        <taxon>Thermoproteaceae</taxon>
        <taxon>Caldivirga</taxon>
    </lineage>
</organism>
<evidence type="ECO:0000256" key="2">
    <source>
        <dbReference type="ARBA" id="ARBA00022670"/>
    </source>
</evidence>
<dbReference type="PROSITE" id="PS51695">
    <property type="entry name" value="SEDOLISIN"/>
    <property type="match status" value="1"/>
</dbReference>
<protein>
    <submittedName>
        <fullName evidence="10">Peptidase S53 propeptide</fullName>
    </submittedName>
</protein>
<feature type="transmembrane region" description="Helical" evidence="8">
    <location>
        <begin position="7"/>
        <end position="27"/>
    </location>
</feature>
<dbReference type="eggNOG" id="arCOG03665">
    <property type="taxonomic scope" value="Archaea"/>
</dbReference>
<dbReference type="PANTHER" id="PTHR14218:SF15">
    <property type="entry name" value="TRIPEPTIDYL-PEPTIDASE 1"/>
    <property type="match status" value="1"/>
</dbReference>
<dbReference type="InterPro" id="IPR000209">
    <property type="entry name" value="Peptidase_S8/S53_dom"/>
</dbReference>
<dbReference type="GeneID" id="5709473"/>
<gene>
    <name evidence="10" type="ordered locus">Cmaq_1589</name>
</gene>
<dbReference type="Gene3D" id="3.40.50.200">
    <property type="entry name" value="Peptidase S8/S53 domain"/>
    <property type="match status" value="1"/>
</dbReference>
<keyword evidence="2" id="KW-0645">Protease</keyword>
<dbReference type="InterPro" id="IPR015366">
    <property type="entry name" value="S53_propep"/>
</dbReference>
<dbReference type="PROSITE" id="PS51892">
    <property type="entry name" value="SUBTILASE"/>
    <property type="match status" value="1"/>
</dbReference>
<proteinExistence type="predicted"/>
<dbReference type="InterPro" id="IPR036852">
    <property type="entry name" value="Peptidase_S8/S53_dom_sf"/>
</dbReference>
<dbReference type="CDD" id="cd04056">
    <property type="entry name" value="Peptidases_S53"/>
    <property type="match status" value="1"/>
</dbReference>
<dbReference type="CDD" id="cd11377">
    <property type="entry name" value="Pro-peptidase_S53"/>
    <property type="match status" value="1"/>
</dbReference>
<dbReference type="PANTHER" id="PTHR14218">
    <property type="entry name" value="PROTEASE S8 TRIPEPTIDYL PEPTIDASE I CLN2"/>
    <property type="match status" value="1"/>
</dbReference>
<evidence type="ECO:0000256" key="5">
    <source>
        <dbReference type="ARBA" id="ARBA00022825"/>
    </source>
</evidence>
<evidence type="ECO:0000259" key="9">
    <source>
        <dbReference type="PROSITE" id="PS51695"/>
    </source>
</evidence>
<dbReference type="PIRSF" id="PIRSF032623">
    <property type="entry name" value="Peptidase_SSO2181_prd"/>
    <property type="match status" value="1"/>
</dbReference>
<dbReference type="STRING" id="397948.Cmaq_1589"/>
<dbReference type="KEGG" id="cma:Cmaq_1589"/>
<dbReference type="EMBL" id="CP000852">
    <property type="protein sequence ID" value="ABW02412.1"/>
    <property type="molecule type" value="Genomic_DNA"/>
</dbReference>
<dbReference type="InterPro" id="IPR030400">
    <property type="entry name" value="Sedolisin_dom"/>
</dbReference>
<dbReference type="SUPFAM" id="SSF52743">
    <property type="entry name" value="Subtilisin-like"/>
    <property type="match status" value="1"/>
</dbReference>
<keyword evidence="8" id="KW-0472">Membrane</keyword>
<dbReference type="SMART" id="SM00944">
    <property type="entry name" value="Pro-kuma_activ"/>
    <property type="match status" value="1"/>
</dbReference>
<evidence type="ECO:0000256" key="1">
    <source>
        <dbReference type="ARBA" id="ARBA00001913"/>
    </source>
</evidence>
<keyword evidence="5" id="KW-0720">Serine protease</keyword>
<name>A8M9U1_CALMQ</name>
<keyword evidence="8" id="KW-0812">Transmembrane</keyword>
<evidence type="ECO:0000256" key="6">
    <source>
        <dbReference type="ARBA" id="ARBA00022837"/>
    </source>
</evidence>
<dbReference type="GO" id="GO:0046872">
    <property type="term" value="F:metal ion binding"/>
    <property type="evidence" value="ECO:0007669"/>
    <property type="project" value="UniProtKB-KW"/>
</dbReference>
<dbReference type="InterPro" id="IPR050819">
    <property type="entry name" value="Tripeptidyl-peptidase_I"/>
</dbReference>
<dbReference type="Gene3D" id="2.60.40.10">
    <property type="entry name" value="Immunoglobulins"/>
    <property type="match status" value="1"/>
</dbReference>
<dbReference type="GO" id="GO:0004252">
    <property type="term" value="F:serine-type endopeptidase activity"/>
    <property type="evidence" value="ECO:0007669"/>
    <property type="project" value="InterPro"/>
</dbReference>
<dbReference type="Pfam" id="PF09286">
    <property type="entry name" value="Pro-kuma_activ"/>
    <property type="match status" value="1"/>
</dbReference>
<evidence type="ECO:0000256" key="3">
    <source>
        <dbReference type="ARBA" id="ARBA00022723"/>
    </source>
</evidence>
<keyword evidence="8" id="KW-1133">Transmembrane helix</keyword>
<dbReference type="GO" id="GO:0008240">
    <property type="term" value="F:tripeptidyl-peptidase activity"/>
    <property type="evidence" value="ECO:0007669"/>
    <property type="project" value="TreeGrafter"/>
</dbReference>
<feature type="transmembrane region" description="Helical" evidence="8">
    <location>
        <begin position="1290"/>
        <end position="1313"/>
    </location>
</feature>
<dbReference type="InterPro" id="IPR017001">
    <property type="entry name" value="Pept_S53_physarolisin-II_arc"/>
</dbReference>
<dbReference type="SUPFAM" id="SSF54897">
    <property type="entry name" value="Protease propeptides/inhibitors"/>
    <property type="match status" value="1"/>
</dbReference>
<keyword evidence="3" id="KW-0479">Metal-binding</keyword>
<dbReference type="OrthoDB" id="56693at2157"/>
<dbReference type="RefSeq" id="WP_012186631.1">
    <property type="nucleotide sequence ID" value="NC_009954.1"/>
</dbReference>
<reference evidence="10 11" key="1">
    <citation type="submission" date="2007-10" db="EMBL/GenBank/DDBJ databases">
        <title>Complete sequence of Caldivirga maquilingensis IC-167.</title>
        <authorList>
            <consortium name="US DOE Joint Genome Institute"/>
            <person name="Copeland A."/>
            <person name="Lucas S."/>
            <person name="Lapidus A."/>
            <person name="Barry K."/>
            <person name="Glavina del Rio T."/>
            <person name="Dalin E."/>
            <person name="Tice H."/>
            <person name="Pitluck S."/>
            <person name="Saunders E."/>
            <person name="Brettin T."/>
            <person name="Bruce D."/>
            <person name="Detter J.C."/>
            <person name="Han C."/>
            <person name="Schmutz J."/>
            <person name="Larimer F."/>
            <person name="Land M."/>
            <person name="Hauser L."/>
            <person name="Kyrpides N."/>
            <person name="Ivanova N."/>
            <person name="Biddle J.F."/>
            <person name="Zhang Z."/>
            <person name="Fitz-Gibbon S.T."/>
            <person name="Lowe T.M."/>
            <person name="Saltikov C."/>
            <person name="House C.H."/>
            <person name="Richardson P."/>
        </authorList>
    </citation>
    <scope>NUCLEOTIDE SEQUENCE [LARGE SCALE GENOMIC DNA]</scope>
    <source>
        <strain evidence="11">ATCC 700844 / DSM 13496 / JCM 10307 / IC-167</strain>
    </source>
</reference>
<accession>A8M9U1</accession>